<dbReference type="Gene3D" id="3.40.350.10">
    <property type="entry name" value="Creatinase/prolidase N-terminal domain"/>
    <property type="match status" value="1"/>
</dbReference>
<keyword evidence="6" id="KW-1185">Reference proteome</keyword>
<dbReference type="InterPro" id="IPR001714">
    <property type="entry name" value="Pept_M24_MAP"/>
</dbReference>
<dbReference type="GO" id="GO:0046872">
    <property type="term" value="F:metal ion binding"/>
    <property type="evidence" value="ECO:0007669"/>
    <property type="project" value="UniProtKB-KW"/>
</dbReference>
<evidence type="ECO:0000313" key="5">
    <source>
        <dbReference type="EMBL" id="WCO65168.1"/>
    </source>
</evidence>
<dbReference type="EMBL" id="CP116942">
    <property type="protein sequence ID" value="WCO65168.1"/>
    <property type="molecule type" value="Genomic_DNA"/>
</dbReference>
<dbReference type="PANTHER" id="PTHR46112:SF8">
    <property type="entry name" value="CYTOPLASMIC PEPTIDASE PEPQ-RELATED"/>
    <property type="match status" value="1"/>
</dbReference>
<evidence type="ECO:0000256" key="1">
    <source>
        <dbReference type="ARBA" id="ARBA00022723"/>
    </source>
</evidence>
<dbReference type="Pfam" id="PF00557">
    <property type="entry name" value="Peptidase_M24"/>
    <property type="match status" value="1"/>
</dbReference>
<evidence type="ECO:0000256" key="2">
    <source>
        <dbReference type="ARBA" id="ARBA00022801"/>
    </source>
</evidence>
<dbReference type="InterPro" id="IPR000994">
    <property type="entry name" value="Pept_M24"/>
</dbReference>
<dbReference type="KEGG" id="ima:PO878_11730"/>
<accession>A0AAF0BTT4</accession>
<evidence type="ECO:0000313" key="6">
    <source>
        <dbReference type="Proteomes" id="UP001216390"/>
    </source>
</evidence>
<dbReference type="PRINTS" id="PR00599">
    <property type="entry name" value="MAPEPTIDASE"/>
</dbReference>
<dbReference type="InterPro" id="IPR036005">
    <property type="entry name" value="Creatinase/aminopeptidase-like"/>
</dbReference>
<dbReference type="PROSITE" id="PS00491">
    <property type="entry name" value="PROLINE_PEPTIDASE"/>
    <property type="match status" value="1"/>
</dbReference>
<dbReference type="Pfam" id="PF01321">
    <property type="entry name" value="Creatinase_N"/>
    <property type="match status" value="1"/>
</dbReference>
<protein>
    <submittedName>
        <fullName evidence="5">Xaa-Pro peptidase family protein</fullName>
    </submittedName>
</protein>
<feature type="domain" description="Creatinase N-terminal" evidence="4">
    <location>
        <begin position="18"/>
        <end position="147"/>
    </location>
</feature>
<dbReference type="InterPro" id="IPR001131">
    <property type="entry name" value="Peptidase_M24B_aminopep-P_CS"/>
</dbReference>
<evidence type="ECO:0000259" key="4">
    <source>
        <dbReference type="Pfam" id="PF01321"/>
    </source>
</evidence>
<gene>
    <name evidence="5" type="ORF">PO878_11730</name>
</gene>
<dbReference type="PANTHER" id="PTHR46112">
    <property type="entry name" value="AMINOPEPTIDASE"/>
    <property type="match status" value="1"/>
</dbReference>
<dbReference type="InterPro" id="IPR029149">
    <property type="entry name" value="Creatin/AminoP/Spt16_N"/>
</dbReference>
<dbReference type="SUPFAM" id="SSF55920">
    <property type="entry name" value="Creatinase/aminopeptidase"/>
    <property type="match status" value="1"/>
</dbReference>
<organism evidence="5 6">
    <name type="scientific">Iamia majanohamensis</name>
    <dbReference type="NCBI Taxonomy" id="467976"/>
    <lineage>
        <taxon>Bacteria</taxon>
        <taxon>Bacillati</taxon>
        <taxon>Actinomycetota</taxon>
        <taxon>Acidimicrobiia</taxon>
        <taxon>Acidimicrobiales</taxon>
        <taxon>Iamiaceae</taxon>
        <taxon>Iamia</taxon>
    </lineage>
</organism>
<dbReference type="InterPro" id="IPR050659">
    <property type="entry name" value="Peptidase_M24B"/>
</dbReference>
<dbReference type="GO" id="GO:0008235">
    <property type="term" value="F:metalloexopeptidase activity"/>
    <property type="evidence" value="ECO:0007669"/>
    <property type="project" value="UniProtKB-ARBA"/>
</dbReference>
<dbReference type="AlphaFoldDB" id="A0AAF0BTT4"/>
<dbReference type="InterPro" id="IPR000587">
    <property type="entry name" value="Creatinase_N"/>
</dbReference>
<evidence type="ECO:0000259" key="3">
    <source>
        <dbReference type="Pfam" id="PF00557"/>
    </source>
</evidence>
<keyword evidence="2" id="KW-0378">Hydrolase</keyword>
<dbReference type="SUPFAM" id="SSF53092">
    <property type="entry name" value="Creatinase/prolidase N-terminal domain"/>
    <property type="match status" value="1"/>
</dbReference>
<reference evidence="5" key="1">
    <citation type="submission" date="2023-01" db="EMBL/GenBank/DDBJ databases">
        <title>The diversity of Class Acidimicrobiia in South China Sea sediment environments and the proposal of Iamia marina sp. nov., a novel species of the genus Iamia.</title>
        <authorList>
            <person name="He Y."/>
            <person name="Tian X."/>
        </authorList>
    </citation>
    <scope>NUCLEOTIDE SEQUENCE</scope>
    <source>
        <strain evidence="5">DSM 19957</strain>
    </source>
</reference>
<proteinExistence type="predicted"/>
<dbReference type="Gene3D" id="3.90.230.10">
    <property type="entry name" value="Creatinase/methionine aminopeptidase superfamily"/>
    <property type="match status" value="1"/>
</dbReference>
<dbReference type="Proteomes" id="UP001216390">
    <property type="component" value="Chromosome"/>
</dbReference>
<name>A0AAF0BTT4_9ACTN</name>
<dbReference type="GO" id="GO:0004177">
    <property type="term" value="F:aminopeptidase activity"/>
    <property type="evidence" value="ECO:0007669"/>
    <property type="project" value="UniProtKB-ARBA"/>
</dbReference>
<keyword evidence="1" id="KW-0479">Metal-binding</keyword>
<feature type="domain" description="Peptidase M24" evidence="3">
    <location>
        <begin position="155"/>
        <end position="357"/>
    </location>
</feature>
<sequence length="376" mass="38863">MTTSTLRGPLPPMDVADRADRVRASLDGSGADALLVTDLTNVRYLTGFTGSAGRVLLTADRMVLVTDGRYATQAPDQVATAGVAAEVEVGLTLGEQDRVLAGAVPPGARLGLEAASVTWAAQRRYGRDPWTSELVPTEDVVEAVRQVKDDGEVARLARAAGIADAALAEVAPTLVDGPTEEAFGFALDTAMRRLGADGVSFETIVASGPNGARPHHRPADRAIGEGDLVVIDFGALVDGYHSDMTRTFQVGEASATQQRMYEVVAAAQADGVAAVRAGVAAADVDATCRDAIAAAGWAEAFGHGTGHGVGLVIHEDPRVSRTSTAMLAPGHVVTVEPGVYLPEHGGVRIEDTVLVTDEGCRPLTLAPKDPAPPTPA</sequence>